<evidence type="ECO:0000256" key="7">
    <source>
        <dbReference type="HAMAP-Rule" id="MF_01405"/>
    </source>
</evidence>
<dbReference type="GO" id="GO:0017111">
    <property type="term" value="F:ribonucleoside triphosphate phosphatase activity"/>
    <property type="evidence" value="ECO:0007669"/>
    <property type="project" value="InterPro"/>
</dbReference>
<dbReference type="AlphaFoldDB" id="A0A7C5U6F2"/>
<feature type="binding site" evidence="7">
    <location>
        <begin position="11"/>
        <end position="16"/>
    </location>
    <ligand>
        <name>substrate</name>
    </ligand>
</feature>
<dbReference type="GO" id="GO:0036220">
    <property type="term" value="F:ITP diphosphatase activity"/>
    <property type="evidence" value="ECO:0007669"/>
    <property type="project" value="UniProtKB-UniRule"/>
</dbReference>
<feature type="binding site" evidence="7">
    <location>
        <begin position="171"/>
        <end position="172"/>
    </location>
    <ligand>
        <name>substrate</name>
    </ligand>
</feature>
<comment type="catalytic activity">
    <reaction evidence="7">
        <text>ITP + H2O = IMP + diphosphate + H(+)</text>
        <dbReference type="Rhea" id="RHEA:29399"/>
        <dbReference type="ChEBI" id="CHEBI:15377"/>
        <dbReference type="ChEBI" id="CHEBI:15378"/>
        <dbReference type="ChEBI" id="CHEBI:33019"/>
        <dbReference type="ChEBI" id="CHEBI:58053"/>
        <dbReference type="ChEBI" id="CHEBI:61402"/>
        <dbReference type="EC" id="3.6.1.66"/>
    </reaction>
</comment>
<dbReference type="GO" id="GO:0005737">
    <property type="term" value="C:cytoplasm"/>
    <property type="evidence" value="ECO:0007669"/>
    <property type="project" value="TreeGrafter"/>
</dbReference>
<comment type="similarity">
    <text evidence="1 7 8">Belongs to the HAM1 NTPase family.</text>
</comment>
<dbReference type="GO" id="GO:0000166">
    <property type="term" value="F:nucleotide binding"/>
    <property type="evidence" value="ECO:0007669"/>
    <property type="project" value="UniProtKB-KW"/>
</dbReference>
<feature type="active site" description="Proton acceptor" evidence="7">
    <location>
        <position position="69"/>
    </location>
</feature>
<dbReference type="InterPro" id="IPR029001">
    <property type="entry name" value="ITPase-like_fam"/>
</dbReference>
<dbReference type="Gene3D" id="3.90.950.10">
    <property type="match status" value="1"/>
</dbReference>
<dbReference type="PANTHER" id="PTHR11067">
    <property type="entry name" value="INOSINE TRIPHOSPHATE PYROPHOSPHATASE/HAM1 PROTEIN"/>
    <property type="match status" value="1"/>
</dbReference>
<dbReference type="GO" id="GO:0009117">
    <property type="term" value="P:nucleotide metabolic process"/>
    <property type="evidence" value="ECO:0007669"/>
    <property type="project" value="UniProtKB-KW"/>
</dbReference>
<keyword evidence="4 7" id="KW-0378">Hydrolase</keyword>
<dbReference type="NCBIfam" id="TIGR00042">
    <property type="entry name" value="RdgB/HAM1 family non-canonical purine NTP pyrophosphatase"/>
    <property type="match status" value="1"/>
</dbReference>
<evidence type="ECO:0000256" key="3">
    <source>
        <dbReference type="ARBA" id="ARBA00022741"/>
    </source>
</evidence>
<comment type="catalytic activity">
    <reaction evidence="7">
        <text>dITP + H2O = dIMP + diphosphate + H(+)</text>
        <dbReference type="Rhea" id="RHEA:28342"/>
        <dbReference type="ChEBI" id="CHEBI:15377"/>
        <dbReference type="ChEBI" id="CHEBI:15378"/>
        <dbReference type="ChEBI" id="CHEBI:33019"/>
        <dbReference type="ChEBI" id="CHEBI:61194"/>
        <dbReference type="ChEBI" id="CHEBI:61382"/>
        <dbReference type="EC" id="3.6.1.66"/>
    </reaction>
</comment>
<dbReference type="GO" id="GO:0046872">
    <property type="term" value="F:metal ion binding"/>
    <property type="evidence" value="ECO:0007669"/>
    <property type="project" value="UniProtKB-KW"/>
</dbReference>
<name>A0A7C5U6F2_CALS0</name>
<sequence length="193" mass="21880">MLSEDELTFVTSNKHKAVEVREIFRSHGARCQVHYMKTIEIQSNDIAEIAIFSSFQAYQLLGKPVFVEDAGLFVDALNGFPGPYSSYVYRTLGLETFLKLLNKRRNAFFKSVVCVYGLSRAPVIFSGVVKGRIATEPRGEGGFGYDPVFIPAGSTKTLAEMSVAEKNKWSHRAKAVEKLLRWLYKDRKTFHMR</sequence>
<dbReference type="GO" id="GO:0035870">
    <property type="term" value="F:dITP diphosphatase activity"/>
    <property type="evidence" value="ECO:0007669"/>
    <property type="project" value="UniProtKB-UniRule"/>
</dbReference>
<dbReference type="GO" id="GO:0009146">
    <property type="term" value="P:purine nucleoside triphosphate catabolic process"/>
    <property type="evidence" value="ECO:0007669"/>
    <property type="project" value="UniProtKB-UniRule"/>
</dbReference>
<evidence type="ECO:0000256" key="4">
    <source>
        <dbReference type="ARBA" id="ARBA00022801"/>
    </source>
</evidence>
<comment type="subunit">
    <text evidence="7">Homodimer.</text>
</comment>
<dbReference type="Pfam" id="PF01725">
    <property type="entry name" value="Ham1p_like"/>
    <property type="match status" value="1"/>
</dbReference>
<evidence type="ECO:0000256" key="5">
    <source>
        <dbReference type="ARBA" id="ARBA00022842"/>
    </source>
</evidence>
<feature type="binding site" evidence="7">
    <location>
        <position position="69"/>
    </location>
    <ligand>
        <name>Mg(2+)</name>
        <dbReference type="ChEBI" id="CHEBI:18420"/>
    </ligand>
</feature>
<feature type="binding site" evidence="7">
    <location>
        <position position="166"/>
    </location>
    <ligand>
        <name>substrate</name>
    </ligand>
</feature>
<reference evidence="9" key="1">
    <citation type="journal article" date="2020" name="mSystems">
        <title>Genome- and Community-Level Interaction Insights into Carbon Utilization and Element Cycling Functions of Hydrothermarchaeota in Hydrothermal Sediment.</title>
        <authorList>
            <person name="Zhou Z."/>
            <person name="Liu Y."/>
            <person name="Xu W."/>
            <person name="Pan J."/>
            <person name="Luo Z.H."/>
            <person name="Li M."/>
        </authorList>
    </citation>
    <scope>NUCLEOTIDE SEQUENCE [LARGE SCALE GENOMIC DNA]</scope>
    <source>
        <strain evidence="9">SpSt-1084</strain>
    </source>
</reference>
<dbReference type="InterPro" id="IPR020922">
    <property type="entry name" value="dITP/XTP_pyrophosphatase"/>
</dbReference>
<dbReference type="SUPFAM" id="SSF52972">
    <property type="entry name" value="ITPase-like"/>
    <property type="match status" value="1"/>
</dbReference>
<dbReference type="HAMAP" id="MF_01405">
    <property type="entry name" value="Non_canon_purine_NTPase"/>
    <property type="match status" value="1"/>
</dbReference>
<comment type="catalytic activity">
    <reaction evidence="7">
        <text>XTP + H2O = XMP + diphosphate + H(+)</text>
        <dbReference type="Rhea" id="RHEA:28610"/>
        <dbReference type="ChEBI" id="CHEBI:15377"/>
        <dbReference type="ChEBI" id="CHEBI:15378"/>
        <dbReference type="ChEBI" id="CHEBI:33019"/>
        <dbReference type="ChEBI" id="CHEBI:57464"/>
        <dbReference type="ChEBI" id="CHEBI:61314"/>
        <dbReference type="EC" id="3.6.1.66"/>
    </reaction>
</comment>
<proteinExistence type="inferred from homology"/>
<evidence type="ECO:0000256" key="6">
    <source>
        <dbReference type="ARBA" id="ARBA00023080"/>
    </source>
</evidence>
<evidence type="ECO:0000256" key="1">
    <source>
        <dbReference type="ARBA" id="ARBA00008023"/>
    </source>
</evidence>
<dbReference type="EMBL" id="DRXS01000222">
    <property type="protein sequence ID" value="HHR40996.1"/>
    <property type="molecule type" value="Genomic_DNA"/>
</dbReference>
<protein>
    <recommendedName>
        <fullName evidence="7">dITP/XTP pyrophosphatase</fullName>
        <ecNumber evidence="7">3.6.1.66</ecNumber>
    </recommendedName>
    <alternativeName>
        <fullName evidence="7">Non-canonical purine NTP pyrophosphatase</fullName>
    </alternativeName>
    <alternativeName>
        <fullName evidence="7">Non-standard purine NTP pyrophosphatase</fullName>
    </alternativeName>
    <alternativeName>
        <fullName evidence="7">Nucleoside-triphosphate diphosphatase</fullName>
    </alternativeName>
    <alternativeName>
        <fullName evidence="7">Nucleoside-triphosphate pyrophosphatase</fullName>
        <shortName evidence="7">NTPase</shortName>
    </alternativeName>
</protein>
<keyword evidence="6 7" id="KW-0546">Nucleotide metabolism</keyword>
<comment type="function">
    <text evidence="7">Pyrophosphatase that catalyzes the hydrolysis of nucleoside triphosphates to their monophosphate derivatives, with a high preference for the non-canonical purine nucleotides XTP (xanthosine triphosphate), dITP (deoxyinosine triphosphate) and ITP. Seems to function as a house-cleaning enzyme that removes non-canonical purine nucleotides from the nucleotide pool, thus preventing their incorporation into DNA/RNA and avoiding chromosomal lesions.</text>
</comment>
<evidence type="ECO:0000256" key="8">
    <source>
        <dbReference type="RuleBase" id="RU003781"/>
    </source>
</evidence>
<keyword evidence="5 7" id="KW-0460">Magnesium</keyword>
<feature type="binding site" evidence="7">
    <location>
        <position position="40"/>
    </location>
    <ligand>
        <name>Mg(2+)</name>
        <dbReference type="ChEBI" id="CHEBI:18420"/>
    </ligand>
</feature>
<dbReference type="PANTHER" id="PTHR11067:SF9">
    <property type="entry name" value="INOSINE TRIPHOSPHATE PYROPHOSPHATASE"/>
    <property type="match status" value="1"/>
</dbReference>
<dbReference type="NCBIfam" id="NF011396">
    <property type="entry name" value="PRK14821.1"/>
    <property type="match status" value="1"/>
</dbReference>
<dbReference type="EC" id="3.6.1.66" evidence="7"/>
<keyword evidence="3 7" id="KW-0547">Nucleotide-binding</keyword>
<accession>A0A7C5U6F2</accession>
<evidence type="ECO:0000256" key="2">
    <source>
        <dbReference type="ARBA" id="ARBA00022723"/>
    </source>
</evidence>
<gene>
    <name evidence="9" type="ORF">ENM42_04105</name>
</gene>
<dbReference type="GO" id="GO:0036222">
    <property type="term" value="F:XTP diphosphatase activity"/>
    <property type="evidence" value="ECO:0007669"/>
    <property type="project" value="UniProtKB-UniRule"/>
</dbReference>
<feature type="binding site" evidence="7">
    <location>
        <begin position="143"/>
        <end position="146"/>
    </location>
    <ligand>
        <name>substrate</name>
    </ligand>
</feature>
<keyword evidence="2 7" id="KW-0479">Metal-binding</keyword>
<dbReference type="CDD" id="cd00515">
    <property type="entry name" value="HAM1"/>
    <property type="match status" value="1"/>
</dbReference>
<organism evidence="9">
    <name type="scientific">Caldiarchaeum subterraneum</name>
    <dbReference type="NCBI Taxonomy" id="311458"/>
    <lineage>
        <taxon>Archaea</taxon>
        <taxon>Nitrososphaerota</taxon>
        <taxon>Candidatus Caldarchaeales</taxon>
        <taxon>Candidatus Caldarchaeaceae</taxon>
        <taxon>Candidatus Caldarchaeum</taxon>
    </lineage>
</organism>
<evidence type="ECO:0000313" key="9">
    <source>
        <dbReference type="EMBL" id="HHR40996.1"/>
    </source>
</evidence>
<dbReference type="InterPro" id="IPR002637">
    <property type="entry name" value="RdgB/HAM1"/>
</dbReference>
<feature type="binding site" evidence="7">
    <location>
        <position position="70"/>
    </location>
    <ligand>
        <name>substrate</name>
    </ligand>
</feature>
<comment type="caution">
    <text evidence="9">The sequence shown here is derived from an EMBL/GenBank/DDBJ whole genome shotgun (WGS) entry which is preliminary data.</text>
</comment>
<comment type="cofactor">
    <cofactor evidence="7">
        <name>Mg(2+)</name>
        <dbReference type="ChEBI" id="CHEBI:18420"/>
    </cofactor>
    <text evidence="7">Binds 1 Mg(2+) ion per subunit.</text>
</comment>